<dbReference type="AlphaFoldDB" id="A0A2U1P322"/>
<dbReference type="Pfam" id="PF00076">
    <property type="entry name" value="RRM_1"/>
    <property type="match status" value="1"/>
</dbReference>
<dbReference type="InterPro" id="IPR035979">
    <property type="entry name" value="RBD_domain_sf"/>
</dbReference>
<dbReference type="OrthoDB" id="1744977at2759"/>
<comment type="caution">
    <text evidence="7">The sequence shown here is derived from an EMBL/GenBank/DDBJ whole genome shotgun (WGS) entry which is preliminary data.</text>
</comment>
<dbReference type="GO" id="GO:0008380">
    <property type="term" value="P:RNA splicing"/>
    <property type="evidence" value="ECO:0007669"/>
    <property type="project" value="UniProtKB-KW"/>
</dbReference>
<dbReference type="GO" id="GO:0003723">
    <property type="term" value="F:RNA binding"/>
    <property type="evidence" value="ECO:0007669"/>
    <property type="project" value="UniProtKB-UniRule"/>
</dbReference>
<evidence type="ECO:0000256" key="3">
    <source>
        <dbReference type="ARBA" id="ARBA00023187"/>
    </source>
</evidence>
<organism evidence="7 8">
    <name type="scientific">Artemisia annua</name>
    <name type="common">Sweet wormwood</name>
    <dbReference type="NCBI Taxonomy" id="35608"/>
    <lineage>
        <taxon>Eukaryota</taxon>
        <taxon>Viridiplantae</taxon>
        <taxon>Streptophyta</taxon>
        <taxon>Embryophyta</taxon>
        <taxon>Tracheophyta</taxon>
        <taxon>Spermatophyta</taxon>
        <taxon>Magnoliopsida</taxon>
        <taxon>eudicotyledons</taxon>
        <taxon>Gunneridae</taxon>
        <taxon>Pentapetalae</taxon>
        <taxon>asterids</taxon>
        <taxon>campanulids</taxon>
        <taxon>Asterales</taxon>
        <taxon>Asteraceae</taxon>
        <taxon>Asteroideae</taxon>
        <taxon>Anthemideae</taxon>
        <taxon>Artemisiinae</taxon>
        <taxon>Artemisia</taxon>
    </lineage>
</organism>
<dbReference type="Proteomes" id="UP000245207">
    <property type="component" value="Unassembled WGS sequence"/>
</dbReference>
<evidence type="ECO:0000256" key="2">
    <source>
        <dbReference type="ARBA" id="ARBA00022728"/>
    </source>
</evidence>
<dbReference type="Gene3D" id="3.30.70.330">
    <property type="match status" value="1"/>
</dbReference>
<dbReference type="SMART" id="SM00360">
    <property type="entry name" value="RRM"/>
    <property type="match status" value="1"/>
</dbReference>
<keyword evidence="2" id="KW-0747">Spliceosome</keyword>
<feature type="region of interest" description="Disordered" evidence="5">
    <location>
        <begin position="124"/>
        <end position="144"/>
    </location>
</feature>
<evidence type="ECO:0000259" key="6">
    <source>
        <dbReference type="PROSITE" id="PS50102"/>
    </source>
</evidence>
<dbReference type="GO" id="GO:0005681">
    <property type="term" value="C:spliceosomal complex"/>
    <property type="evidence" value="ECO:0007669"/>
    <property type="project" value="UniProtKB-KW"/>
</dbReference>
<dbReference type="InterPro" id="IPR012677">
    <property type="entry name" value="Nucleotide-bd_a/b_plait_sf"/>
</dbReference>
<evidence type="ECO:0000256" key="4">
    <source>
        <dbReference type="PROSITE-ProRule" id="PRU00176"/>
    </source>
</evidence>
<keyword evidence="8" id="KW-1185">Reference proteome</keyword>
<feature type="domain" description="RRM" evidence="6">
    <location>
        <begin position="29"/>
        <end position="106"/>
    </location>
</feature>
<dbReference type="InterPro" id="IPR050907">
    <property type="entry name" value="SRSF"/>
</dbReference>
<evidence type="ECO:0000313" key="8">
    <source>
        <dbReference type="Proteomes" id="UP000245207"/>
    </source>
</evidence>
<protein>
    <submittedName>
        <fullName evidence="7">Nucleotide-binding alpha-beta plait domain-containing protein</fullName>
    </submittedName>
</protein>
<feature type="compositionally biased region" description="Basic and acidic residues" evidence="5">
    <location>
        <begin position="563"/>
        <end position="586"/>
    </location>
</feature>
<accession>A0A2U1P322</accession>
<name>A0A2U1P322_ARTAN</name>
<keyword evidence="3" id="KW-0508">mRNA splicing</keyword>
<proteinExistence type="predicted"/>
<dbReference type="InterPro" id="IPR000504">
    <property type="entry name" value="RRM_dom"/>
</dbReference>
<gene>
    <name evidence="7" type="ORF">CTI12_AA200010</name>
</gene>
<evidence type="ECO:0000313" key="7">
    <source>
        <dbReference type="EMBL" id="PWA80165.1"/>
    </source>
</evidence>
<feature type="region of interest" description="Disordered" evidence="5">
    <location>
        <begin position="542"/>
        <end position="586"/>
    </location>
</feature>
<dbReference type="CDD" id="cd00590">
    <property type="entry name" value="RRM_SF"/>
    <property type="match status" value="1"/>
</dbReference>
<evidence type="ECO:0000256" key="1">
    <source>
        <dbReference type="ARBA" id="ARBA00022664"/>
    </source>
</evidence>
<sequence length="586" mass="65322">MGDWQKVPVRKRLGRQKTIGDSKELGDTTKFYISNFPPGCNPWEVSEFFGGFGEVVGSYIARKRDKDGNRFGFVTFKKVRNVVDLEKSMNGVKMGHCRLRVNVARFAMENMGLWEVEENKGRNNVKQASRAGRKEEDEVTARRNEGIKQPLNQGTGVSFVAALKGKASGFEGDRPVSTCKSIKIPDNVVAFHDIRGRSLIGRVMDLKTLTCMKNYLEESGFGGFEIVYVGGLSLLMKFQDKDEALGFLSKKEVWSKWFKVLDVWIGQALSFERVAWLKIHGVPINLATNETFDDIASLFGKVIHPSQLCLGDGDISEGLVGILVGEGGKISDTVNLRWSNKTFRTWIIEDSGKWDPECSGAVIMKKEIVVEPLVKSCDVGETDVLHVPGKGGDKGEDEEMDHSLEEGEYRIPLHGEFVETQTVHGKSQEKDYNDVVFENDVDVGNEYVGCSASNYVEVAEINHVENSSSLGLNNESNFCNLFGVKKNIGLRPKVKTGRKIKRSQKPKNNTISPMETNRPKKRCRQEEDDPFDLDRFIGIVYSNEKSGGEEGNGTQGGETLVGSREDVSDPGKKVDEYLDKEVENTI</sequence>
<dbReference type="PROSITE" id="PS50102">
    <property type="entry name" value="RRM"/>
    <property type="match status" value="1"/>
</dbReference>
<feature type="compositionally biased region" description="Basic and acidic residues" evidence="5">
    <location>
        <begin position="132"/>
        <end position="144"/>
    </location>
</feature>
<feature type="compositionally biased region" description="Polar residues" evidence="5">
    <location>
        <begin position="506"/>
        <end position="515"/>
    </location>
</feature>
<keyword evidence="1" id="KW-0507">mRNA processing</keyword>
<dbReference type="SUPFAM" id="SSF54928">
    <property type="entry name" value="RNA-binding domain, RBD"/>
    <property type="match status" value="1"/>
</dbReference>
<feature type="region of interest" description="Disordered" evidence="5">
    <location>
        <begin position="496"/>
        <end position="527"/>
    </location>
</feature>
<keyword evidence="4" id="KW-0694">RNA-binding</keyword>
<feature type="compositionally biased region" description="Basic residues" evidence="5">
    <location>
        <begin position="496"/>
        <end position="505"/>
    </location>
</feature>
<evidence type="ECO:0000256" key="5">
    <source>
        <dbReference type="SAM" id="MobiDB-lite"/>
    </source>
</evidence>
<dbReference type="PANTHER" id="PTHR23147">
    <property type="entry name" value="SERINE/ARGININE RICH SPLICING FACTOR"/>
    <property type="match status" value="1"/>
</dbReference>
<dbReference type="EMBL" id="PKPP01001755">
    <property type="protein sequence ID" value="PWA80165.1"/>
    <property type="molecule type" value="Genomic_DNA"/>
</dbReference>
<reference evidence="7 8" key="1">
    <citation type="journal article" date="2018" name="Mol. Plant">
        <title>The genome of Artemisia annua provides insight into the evolution of Asteraceae family and artemisinin biosynthesis.</title>
        <authorList>
            <person name="Shen Q."/>
            <person name="Zhang L."/>
            <person name="Liao Z."/>
            <person name="Wang S."/>
            <person name="Yan T."/>
            <person name="Shi P."/>
            <person name="Liu M."/>
            <person name="Fu X."/>
            <person name="Pan Q."/>
            <person name="Wang Y."/>
            <person name="Lv Z."/>
            <person name="Lu X."/>
            <person name="Zhang F."/>
            <person name="Jiang W."/>
            <person name="Ma Y."/>
            <person name="Chen M."/>
            <person name="Hao X."/>
            <person name="Li L."/>
            <person name="Tang Y."/>
            <person name="Lv G."/>
            <person name="Zhou Y."/>
            <person name="Sun X."/>
            <person name="Brodelius P.E."/>
            <person name="Rose J.K.C."/>
            <person name="Tang K."/>
        </authorList>
    </citation>
    <scope>NUCLEOTIDE SEQUENCE [LARGE SCALE GENOMIC DNA]</scope>
    <source>
        <strain evidence="8">cv. Huhao1</strain>
        <tissue evidence="7">Leaf</tissue>
    </source>
</reference>
<dbReference type="GO" id="GO:0006397">
    <property type="term" value="P:mRNA processing"/>
    <property type="evidence" value="ECO:0007669"/>
    <property type="project" value="UniProtKB-KW"/>
</dbReference>